<accession>A0A383BPN0</accession>
<proteinExistence type="predicted"/>
<organism evidence="1">
    <name type="scientific">marine metagenome</name>
    <dbReference type="NCBI Taxonomy" id="408172"/>
    <lineage>
        <taxon>unclassified sequences</taxon>
        <taxon>metagenomes</taxon>
        <taxon>ecological metagenomes</taxon>
    </lineage>
</organism>
<dbReference type="AlphaFoldDB" id="A0A383BPN0"/>
<sequence>MTNIKNPFRLALLFILLPSIFVYSLIEELNPNIVNAENKIKILEESVKSEFPQGIRYSLNIDSDKTIEEVIVRFRIGQQTTMVYDYMELETGDTTQANFFWRTNTASRHIPPGTIITYSFEILDSNSEKLTTQQKEFVYEDPNYFWEYVSNGSVTVG</sequence>
<feature type="non-terminal residue" evidence="1">
    <location>
        <position position="157"/>
    </location>
</feature>
<protein>
    <submittedName>
        <fullName evidence="1">Uncharacterized protein</fullName>
    </submittedName>
</protein>
<name>A0A383BPN0_9ZZZZ</name>
<reference evidence="1" key="1">
    <citation type="submission" date="2018-05" db="EMBL/GenBank/DDBJ databases">
        <authorList>
            <person name="Lanie J.A."/>
            <person name="Ng W.-L."/>
            <person name="Kazmierczak K.M."/>
            <person name="Andrzejewski T.M."/>
            <person name="Davidsen T.M."/>
            <person name="Wayne K.J."/>
            <person name="Tettelin H."/>
            <person name="Glass J.I."/>
            <person name="Rusch D."/>
            <person name="Podicherti R."/>
            <person name="Tsui H.-C.T."/>
            <person name="Winkler M.E."/>
        </authorList>
    </citation>
    <scope>NUCLEOTIDE SEQUENCE</scope>
</reference>
<gene>
    <name evidence="1" type="ORF">METZ01_LOCUS474675</name>
</gene>
<evidence type="ECO:0000313" key="1">
    <source>
        <dbReference type="EMBL" id="SVE21821.1"/>
    </source>
</evidence>
<dbReference type="EMBL" id="UINC01202155">
    <property type="protein sequence ID" value="SVE21821.1"/>
    <property type="molecule type" value="Genomic_DNA"/>
</dbReference>